<evidence type="ECO:0000256" key="2">
    <source>
        <dbReference type="SAM" id="SignalP"/>
    </source>
</evidence>
<organism evidence="4 5">
    <name type="scientific">Gordonia soli NBRC 108243</name>
    <dbReference type="NCBI Taxonomy" id="1223545"/>
    <lineage>
        <taxon>Bacteria</taxon>
        <taxon>Bacillati</taxon>
        <taxon>Actinomycetota</taxon>
        <taxon>Actinomycetes</taxon>
        <taxon>Mycobacteriales</taxon>
        <taxon>Gordoniaceae</taxon>
        <taxon>Gordonia</taxon>
    </lineage>
</organism>
<evidence type="ECO:0000256" key="1">
    <source>
        <dbReference type="SAM" id="MobiDB-lite"/>
    </source>
</evidence>
<evidence type="ECO:0000313" key="5">
    <source>
        <dbReference type="Proteomes" id="UP000011666"/>
    </source>
</evidence>
<comment type="caution">
    <text evidence="4">The sequence shown here is derived from an EMBL/GenBank/DDBJ whole genome shotgun (WGS) entry which is preliminary data.</text>
</comment>
<gene>
    <name evidence="4" type="ORF">GS4_20_01630</name>
</gene>
<dbReference type="eggNOG" id="COG4409">
    <property type="taxonomic scope" value="Bacteria"/>
</dbReference>
<evidence type="ECO:0000259" key="3">
    <source>
        <dbReference type="Pfam" id="PF13810"/>
    </source>
</evidence>
<sequence>MSARAARRGSVLTCAFLVALSSMAVGLPVGAGEAAARPGIVLPSSGCVEDLPPKPKPTPFTPRDLIPRLPDRIGIPLPYPRVLPVPEPESESKPIRIPSQKPPKNPCSDPCPDITDPPKPRPGKPSQALSLEFPKITLDPRPIDIPIPVPNPNPAPRPPRPAAVAPGVDAGPLAARPHAPRVSWVRRASVLTGKGSTSRTDKRWQIHGTDLGIMWQSKPGQVAVAFGDTFGKGFRPPGANGRDWRSNVLGFSSDRKLADGMSIDTMVQDSRCHAAQILSARHIDRYEMTTIPTSGFAIGSRQFLSYMSVRTWGPIPGVWLTNYGGLAYSDDGGSTWSKDPYTRWDNIFGTSQFQVSSMVPQGDHVYMFGTPNSRVGSVGLARVRKDQVLNKTAYQYWRDGRWVPARDGNVASVLFAGPVGELSARYDESAQRWQLSYLDTVRGAIVLRTARSPQGAWSDGTDLVRSNRYAQLYGGFLHPWSSARDLYFTMSTWTEYNVSLMHARIS</sequence>
<keyword evidence="5" id="KW-1185">Reference proteome</keyword>
<proteinExistence type="predicted"/>
<feature type="chain" id="PRO_5039315380" description="DUF4185 domain-containing protein" evidence="2">
    <location>
        <begin position="25"/>
        <end position="506"/>
    </location>
</feature>
<dbReference type="RefSeq" id="WP_007621833.1">
    <property type="nucleotide sequence ID" value="NZ_BANX01000020.1"/>
</dbReference>
<feature type="region of interest" description="Disordered" evidence="1">
    <location>
        <begin position="80"/>
        <end position="128"/>
    </location>
</feature>
<dbReference type="Pfam" id="PF13810">
    <property type="entry name" value="DUF4185"/>
    <property type="match status" value="1"/>
</dbReference>
<evidence type="ECO:0000313" key="4">
    <source>
        <dbReference type="EMBL" id="GAC69097.1"/>
    </source>
</evidence>
<feature type="region of interest" description="Disordered" evidence="1">
    <location>
        <begin position="46"/>
        <end position="67"/>
    </location>
</feature>
<accession>M0QNT6</accession>
<feature type="domain" description="DUF4185" evidence="3">
    <location>
        <begin position="196"/>
        <end position="502"/>
    </location>
</feature>
<reference evidence="4 5" key="1">
    <citation type="submission" date="2013-01" db="EMBL/GenBank/DDBJ databases">
        <title>Whole genome shotgun sequence of Gordonia soli NBRC 108243.</title>
        <authorList>
            <person name="Isaki-Nakamura S."/>
            <person name="Hosoyama A."/>
            <person name="Tsuchikane K."/>
            <person name="Ando Y."/>
            <person name="Baba S."/>
            <person name="Ohji S."/>
            <person name="Hamada M."/>
            <person name="Tamura T."/>
            <person name="Yamazoe A."/>
            <person name="Yamazaki S."/>
            <person name="Fujita N."/>
        </authorList>
    </citation>
    <scope>NUCLEOTIDE SEQUENCE [LARGE SCALE GENOMIC DNA]</scope>
    <source>
        <strain evidence="4 5">NBRC 108243</strain>
    </source>
</reference>
<dbReference type="STRING" id="1223545.GS4_20_01630"/>
<feature type="signal peptide" evidence="2">
    <location>
        <begin position="1"/>
        <end position="24"/>
    </location>
</feature>
<name>M0QNT6_9ACTN</name>
<dbReference type="InterPro" id="IPR025442">
    <property type="entry name" value="DUF4185"/>
</dbReference>
<keyword evidence="2" id="KW-0732">Signal</keyword>
<dbReference type="EMBL" id="BANX01000020">
    <property type="protein sequence ID" value="GAC69097.1"/>
    <property type="molecule type" value="Genomic_DNA"/>
</dbReference>
<dbReference type="AlphaFoldDB" id="M0QNT6"/>
<protein>
    <recommendedName>
        <fullName evidence="3">DUF4185 domain-containing protein</fullName>
    </recommendedName>
</protein>
<dbReference type="Proteomes" id="UP000011666">
    <property type="component" value="Unassembled WGS sequence"/>
</dbReference>